<dbReference type="Gene3D" id="3.40.50.300">
    <property type="entry name" value="P-loop containing nucleotide triphosphate hydrolases"/>
    <property type="match status" value="1"/>
</dbReference>
<reference evidence="7" key="1">
    <citation type="submission" date="2018-05" db="EMBL/GenBank/DDBJ databases">
        <authorList>
            <person name="Lanie J.A."/>
            <person name="Ng W.-L."/>
            <person name="Kazmierczak K.M."/>
            <person name="Andrzejewski T.M."/>
            <person name="Davidsen T.M."/>
            <person name="Wayne K.J."/>
            <person name="Tettelin H."/>
            <person name="Glass J.I."/>
            <person name="Rusch D."/>
            <person name="Podicherti R."/>
            <person name="Tsui H.-C.T."/>
            <person name="Winkler M.E."/>
        </authorList>
    </citation>
    <scope>NUCLEOTIDE SEQUENCE</scope>
</reference>
<accession>A0A382KI59</accession>
<protein>
    <recommendedName>
        <fullName evidence="6">ABC transporter domain-containing protein</fullName>
    </recommendedName>
</protein>
<evidence type="ECO:0000256" key="1">
    <source>
        <dbReference type="ARBA" id="ARBA00004202"/>
    </source>
</evidence>
<dbReference type="GO" id="GO:0005524">
    <property type="term" value="F:ATP binding"/>
    <property type="evidence" value="ECO:0007669"/>
    <property type="project" value="InterPro"/>
</dbReference>
<proteinExistence type="predicted"/>
<dbReference type="GO" id="GO:0006811">
    <property type="term" value="P:monoatomic ion transport"/>
    <property type="evidence" value="ECO:0007669"/>
    <property type="project" value="UniProtKB-KW"/>
</dbReference>
<organism evidence="7">
    <name type="scientific">marine metagenome</name>
    <dbReference type="NCBI Taxonomy" id="408172"/>
    <lineage>
        <taxon>unclassified sequences</taxon>
        <taxon>metagenomes</taxon>
        <taxon>ecological metagenomes</taxon>
    </lineage>
</organism>
<dbReference type="GO" id="GO:0016887">
    <property type="term" value="F:ATP hydrolysis activity"/>
    <property type="evidence" value="ECO:0007669"/>
    <property type="project" value="InterPro"/>
</dbReference>
<gene>
    <name evidence="7" type="ORF">METZ01_LOCUS277508</name>
</gene>
<keyword evidence="3" id="KW-1003">Cell membrane</keyword>
<comment type="subcellular location">
    <subcellularLocation>
        <location evidence="1">Cell membrane</location>
        <topology evidence="1">Peripheral membrane protein</topology>
    </subcellularLocation>
</comment>
<dbReference type="PANTHER" id="PTHR42771">
    <property type="entry name" value="IRON(3+)-HYDROXAMATE IMPORT ATP-BINDING PROTEIN FHUC"/>
    <property type="match status" value="1"/>
</dbReference>
<dbReference type="InterPro" id="IPR027417">
    <property type="entry name" value="P-loop_NTPase"/>
</dbReference>
<evidence type="ECO:0000256" key="3">
    <source>
        <dbReference type="ARBA" id="ARBA00022475"/>
    </source>
</evidence>
<dbReference type="AlphaFoldDB" id="A0A382KI59"/>
<sequence length="91" mass="9689">MTQTEFNESRLVAQGVSVGYGNAVIIEDLSLEIVDQGFTALVGPNGSGKSTLLKAFARILKPKTGAILIDGESINRQASKEVAKRLAFLPQ</sequence>
<dbReference type="SUPFAM" id="SSF52540">
    <property type="entry name" value="P-loop containing nucleoside triphosphate hydrolases"/>
    <property type="match status" value="1"/>
</dbReference>
<evidence type="ECO:0000313" key="7">
    <source>
        <dbReference type="EMBL" id="SVC24654.1"/>
    </source>
</evidence>
<dbReference type="InterPro" id="IPR051535">
    <property type="entry name" value="Siderophore_ABC-ATPase"/>
</dbReference>
<dbReference type="InterPro" id="IPR003439">
    <property type="entry name" value="ABC_transporter-like_ATP-bd"/>
</dbReference>
<keyword evidence="2" id="KW-0813">Transport</keyword>
<keyword evidence="5" id="KW-0472">Membrane</keyword>
<dbReference type="Pfam" id="PF00005">
    <property type="entry name" value="ABC_tran"/>
    <property type="match status" value="1"/>
</dbReference>
<evidence type="ECO:0000256" key="4">
    <source>
        <dbReference type="ARBA" id="ARBA00023065"/>
    </source>
</evidence>
<evidence type="ECO:0000259" key="6">
    <source>
        <dbReference type="Pfam" id="PF00005"/>
    </source>
</evidence>
<keyword evidence="4" id="KW-0406">Ion transport</keyword>
<feature type="domain" description="ABC transporter" evidence="6">
    <location>
        <begin position="27"/>
        <end position="91"/>
    </location>
</feature>
<feature type="non-terminal residue" evidence="7">
    <location>
        <position position="91"/>
    </location>
</feature>
<evidence type="ECO:0000256" key="5">
    <source>
        <dbReference type="ARBA" id="ARBA00023136"/>
    </source>
</evidence>
<dbReference type="GO" id="GO:0005886">
    <property type="term" value="C:plasma membrane"/>
    <property type="evidence" value="ECO:0007669"/>
    <property type="project" value="UniProtKB-SubCell"/>
</dbReference>
<evidence type="ECO:0000256" key="2">
    <source>
        <dbReference type="ARBA" id="ARBA00022448"/>
    </source>
</evidence>
<dbReference type="EMBL" id="UINC01081111">
    <property type="protein sequence ID" value="SVC24654.1"/>
    <property type="molecule type" value="Genomic_DNA"/>
</dbReference>
<dbReference type="PANTHER" id="PTHR42771:SF2">
    <property type="entry name" value="IRON(3+)-HYDROXAMATE IMPORT ATP-BINDING PROTEIN FHUC"/>
    <property type="match status" value="1"/>
</dbReference>
<name>A0A382KI59_9ZZZZ</name>